<proteinExistence type="predicted"/>
<comment type="caution">
    <text evidence="1">The sequence shown here is derived from an EMBL/GenBank/DDBJ whole genome shotgun (WGS) entry which is preliminary data.</text>
</comment>
<dbReference type="AlphaFoldDB" id="A0A553GZA4"/>
<evidence type="ECO:0000313" key="2">
    <source>
        <dbReference type="Proteomes" id="UP000315235"/>
    </source>
</evidence>
<gene>
    <name evidence="1" type="ORF">FM069_09720</name>
</gene>
<evidence type="ECO:0000313" key="1">
    <source>
        <dbReference type="EMBL" id="TRX74802.1"/>
    </source>
</evidence>
<dbReference type="InterPro" id="IPR015003">
    <property type="entry name" value="DUF1853"/>
</dbReference>
<dbReference type="EMBL" id="VJOY01000006">
    <property type="protein sequence ID" value="TRX74802.1"/>
    <property type="molecule type" value="Genomic_DNA"/>
</dbReference>
<dbReference type="Proteomes" id="UP000315235">
    <property type="component" value="Unassembled WGS sequence"/>
</dbReference>
<keyword evidence="2" id="KW-1185">Reference proteome</keyword>
<sequence>MGESPTQRQTARRPAAAMLAAMTPFFALLDLPRRLHPPAVRDLAWTLVSPPLLNDAREQRHPLVASAWAADPQRLADWLLALQRDPAPLERWLQVPERRLGRYSERLWRFALERAPGVRLHAGNLAVRRGGRTVGELDLLLEDDEGLQHIELAVKFYLGDPAALPGRDWLGPDRRDRLDLKRAHLLEHQLPLGRHPDTLALLAGRGLGAPRSRYWLTGYLFHPAHAGFDAPPGANPAHLRGRWLRRSDWPALRAQAPASRWVELPRLAWLAPAQGVFSTDGRLEGRFLPEPELDAASQPAPPRLLARLTSADGHPWNEVERVFLVDDDWSGRSA</sequence>
<dbReference type="Pfam" id="PF08907">
    <property type="entry name" value="DUF1853"/>
    <property type="match status" value="1"/>
</dbReference>
<accession>A0A553GZA4</accession>
<organism evidence="1 2">
    <name type="scientific">Pseudomonas mangiferae</name>
    <dbReference type="NCBI Taxonomy" id="2593654"/>
    <lineage>
        <taxon>Bacteria</taxon>
        <taxon>Pseudomonadati</taxon>
        <taxon>Pseudomonadota</taxon>
        <taxon>Gammaproteobacteria</taxon>
        <taxon>Pseudomonadales</taxon>
        <taxon>Pseudomonadaceae</taxon>
        <taxon>Pseudomonas</taxon>
    </lineage>
</organism>
<name>A0A553GZA4_9PSED</name>
<protein>
    <submittedName>
        <fullName evidence="1">DUF1853 family protein</fullName>
    </submittedName>
</protein>
<reference evidence="1 2" key="1">
    <citation type="submission" date="2019-07" db="EMBL/GenBank/DDBJ databases">
        <title>Pseudomonas mangiferae sp. nov., isolated from bark of mango tree in Thailand.</title>
        <authorList>
            <person name="Srisuk N."/>
            <person name="Anurat P."/>
        </authorList>
    </citation>
    <scope>NUCLEOTIDE SEQUENCE [LARGE SCALE GENOMIC DNA]</scope>
    <source>
        <strain evidence="1 2">DMKU_BBB3-04</strain>
    </source>
</reference>
<dbReference type="RefSeq" id="WP_143488104.1">
    <property type="nucleotide sequence ID" value="NZ_VJOY01000006.1"/>
</dbReference>
<dbReference type="OrthoDB" id="378654at2"/>